<feature type="region of interest" description="Disordered" evidence="1">
    <location>
        <begin position="47"/>
        <end position="83"/>
    </location>
</feature>
<gene>
    <name evidence="2" type="ORF">M422DRAFT_257791</name>
</gene>
<feature type="compositionally biased region" description="Basic and acidic residues" evidence="1">
    <location>
        <begin position="47"/>
        <end position="58"/>
    </location>
</feature>
<accession>A0A0C9U8U8</accession>
<dbReference type="AlphaFoldDB" id="A0A0C9U8U8"/>
<organism evidence="2 3">
    <name type="scientific">Sphaerobolus stellatus (strain SS14)</name>
    <dbReference type="NCBI Taxonomy" id="990650"/>
    <lineage>
        <taxon>Eukaryota</taxon>
        <taxon>Fungi</taxon>
        <taxon>Dikarya</taxon>
        <taxon>Basidiomycota</taxon>
        <taxon>Agaricomycotina</taxon>
        <taxon>Agaricomycetes</taxon>
        <taxon>Phallomycetidae</taxon>
        <taxon>Geastrales</taxon>
        <taxon>Sphaerobolaceae</taxon>
        <taxon>Sphaerobolus</taxon>
    </lineage>
</organism>
<name>A0A0C9U8U8_SPHS4</name>
<reference evidence="2 3" key="1">
    <citation type="submission" date="2014-06" db="EMBL/GenBank/DDBJ databases">
        <title>Evolutionary Origins and Diversification of the Mycorrhizal Mutualists.</title>
        <authorList>
            <consortium name="DOE Joint Genome Institute"/>
            <consortium name="Mycorrhizal Genomics Consortium"/>
            <person name="Kohler A."/>
            <person name="Kuo A."/>
            <person name="Nagy L.G."/>
            <person name="Floudas D."/>
            <person name="Copeland A."/>
            <person name="Barry K.W."/>
            <person name="Cichocki N."/>
            <person name="Veneault-Fourrey C."/>
            <person name="LaButti K."/>
            <person name="Lindquist E.A."/>
            <person name="Lipzen A."/>
            <person name="Lundell T."/>
            <person name="Morin E."/>
            <person name="Murat C."/>
            <person name="Riley R."/>
            <person name="Ohm R."/>
            <person name="Sun H."/>
            <person name="Tunlid A."/>
            <person name="Henrissat B."/>
            <person name="Grigoriev I.V."/>
            <person name="Hibbett D.S."/>
            <person name="Martin F."/>
        </authorList>
    </citation>
    <scope>NUCLEOTIDE SEQUENCE [LARGE SCALE GENOMIC DNA]</scope>
    <source>
        <strain evidence="2 3">SS14</strain>
    </source>
</reference>
<protein>
    <recommendedName>
        <fullName evidence="4">Adhesin domain-containing protein</fullName>
    </recommendedName>
</protein>
<evidence type="ECO:0008006" key="4">
    <source>
        <dbReference type="Google" id="ProtNLM"/>
    </source>
</evidence>
<dbReference type="Proteomes" id="UP000054279">
    <property type="component" value="Unassembled WGS sequence"/>
</dbReference>
<dbReference type="HOGENOM" id="CLU_609826_0_0_1"/>
<proteinExistence type="predicted"/>
<evidence type="ECO:0000313" key="3">
    <source>
        <dbReference type="Proteomes" id="UP000054279"/>
    </source>
</evidence>
<dbReference type="EMBL" id="KN837152">
    <property type="protein sequence ID" value="KIJ39468.1"/>
    <property type="molecule type" value="Genomic_DNA"/>
</dbReference>
<evidence type="ECO:0000313" key="2">
    <source>
        <dbReference type="EMBL" id="KIJ39468.1"/>
    </source>
</evidence>
<dbReference type="OrthoDB" id="2991206at2759"/>
<evidence type="ECO:0000256" key="1">
    <source>
        <dbReference type="SAM" id="MobiDB-lite"/>
    </source>
</evidence>
<keyword evidence="3" id="KW-1185">Reference proteome</keyword>
<sequence>MPGLNGNINGRSRNNNNGNLMDNITKQITFTRVFAVILGVLTFKQHREDQREEQEHRSTLLTQGAAAGLNPPPYRDNPSSEDLVGLNSTAMRGDALADEELGARPTRKRKPGCCVCFGIHCDLIFKALGIAILLYLGWGVLKLAKWALTPSPTGLENMPEFSKSLGCEQVPYLYENDIFKGVLPTNQTTLVLDISGAGVGTVLLTSSDAEEIKISMSIKSNEEGLLEKVMFSQRGDPEDQTETVSLTTPSSGSSDKACLRFDVVVHIPASLNMLAITSKSVVHVKYDELAAFSLSDLTIDLKSLGPDNLLLPSRQLEVQRTKLAVRGGYLVGSIAFEGEAEIDNAYGSATTNLKVFPLAAPDNLEMPAELKTRTGTGRLDIIYANPDTRLISSSHTSSGGDMYLTYNGVGYNGRVDVQAGSYRASGLQGSFGRVGGSEPAELPWVGDKEGPDHMKIRTPGWVGLWF</sequence>